<dbReference type="Proteomes" id="UP001597506">
    <property type="component" value="Unassembled WGS sequence"/>
</dbReference>
<evidence type="ECO:0000259" key="1">
    <source>
        <dbReference type="Pfam" id="PF13443"/>
    </source>
</evidence>
<dbReference type="EMBL" id="JBHUMF010000015">
    <property type="protein sequence ID" value="MFD2680430.1"/>
    <property type="molecule type" value="Genomic_DNA"/>
</dbReference>
<organism evidence="2 3">
    <name type="scientific">Bacillus seohaeanensis</name>
    <dbReference type="NCBI Taxonomy" id="284580"/>
    <lineage>
        <taxon>Bacteria</taxon>
        <taxon>Bacillati</taxon>
        <taxon>Bacillota</taxon>
        <taxon>Bacilli</taxon>
        <taxon>Bacillales</taxon>
        <taxon>Bacillaceae</taxon>
        <taxon>Bacillus</taxon>
    </lineage>
</organism>
<name>A0ABW5RPU9_9BACI</name>
<evidence type="ECO:0000313" key="3">
    <source>
        <dbReference type="Proteomes" id="UP001597506"/>
    </source>
</evidence>
<dbReference type="SUPFAM" id="SSF47413">
    <property type="entry name" value="lambda repressor-like DNA-binding domains"/>
    <property type="match status" value="1"/>
</dbReference>
<comment type="caution">
    <text evidence="2">The sequence shown here is derived from an EMBL/GenBank/DDBJ whole genome shotgun (WGS) entry which is preliminary data.</text>
</comment>
<dbReference type="Gene3D" id="1.10.260.40">
    <property type="entry name" value="lambda repressor-like DNA-binding domains"/>
    <property type="match status" value="1"/>
</dbReference>
<dbReference type="InterPro" id="IPR001387">
    <property type="entry name" value="Cro/C1-type_HTH"/>
</dbReference>
<sequence>MTNYKAKKSNLNKLMQQNNSSLEALEEKTNIPMDQLDQYTNKKIMNLSNAMTISKELNCQIEDLYEWKTEE</sequence>
<dbReference type="RefSeq" id="WP_071411718.1">
    <property type="nucleotide sequence ID" value="NZ_JBHUMF010000015.1"/>
</dbReference>
<dbReference type="InterPro" id="IPR010982">
    <property type="entry name" value="Lambda_DNA-bd_dom_sf"/>
</dbReference>
<feature type="domain" description="HTH cro/C1-type" evidence="1">
    <location>
        <begin position="10"/>
        <end position="70"/>
    </location>
</feature>
<keyword evidence="3" id="KW-1185">Reference proteome</keyword>
<proteinExistence type="predicted"/>
<accession>A0ABW5RPU9</accession>
<protein>
    <submittedName>
        <fullName evidence="2">Helix-turn-helix domain-containing protein</fullName>
    </submittedName>
</protein>
<reference evidence="3" key="1">
    <citation type="journal article" date="2019" name="Int. J. Syst. Evol. Microbiol.">
        <title>The Global Catalogue of Microorganisms (GCM) 10K type strain sequencing project: providing services to taxonomists for standard genome sequencing and annotation.</title>
        <authorList>
            <consortium name="The Broad Institute Genomics Platform"/>
            <consortium name="The Broad Institute Genome Sequencing Center for Infectious Disease"/>
            <person name="Wu L."/>
            <person name="Ma J."/>
        </authorList>
    </citation>
    <scope>NUCLEOTIDE SEQUENCE [LARGE SCALE GENOMIC DNA]</scope>
    <source>
        <strain evidence="3">KCTC 3913</strain>
    </source>
</reference>
<gene>
    <name evidence="2" type="ORF">ACFSUL_06645</name>
</gene>
<evidence type="ECO:0000313" key="2">
    <source>
        <dbReference type="EMBL" id="MFD2680430.1"/>
    </source>
</evidence>
<dbReference type="Pfam" id="PF13443">
    <property type="entry name" value="HTH_26"/>
    <property type="match status" value="1"/>
</dbReference>